<dbReference type="PANTHER" id="PTHR46268">
    <property type="entry name" value="STRESS RESPONSE PROTEIN NHAX"/>
    <property type="match status" value="1"/>
</dbReference>
<evidence type="ECO:0000256" key="1">
    <source>
        <dbReference type="ARBA" id="ARBA00008791"/>
    </source>
</evidence>
<feature type="domain" description="UspA" evidence="2">
    <location>
        <begin position="1"/>
        <end position="146"/>
    </location>
</feature>
<dbReference type="SUPFAM" id="SSF52402">
    <property type="entry name" value="Adenine nucleotide alpha hydrolases-like"/>
    <property type="match status" value="1"/>
</dbReference>
<dbReference type="PANTHER" id="PTHR46268:SF6">
    <property type="entry name" value="UNIVERSAL STRESS PROTEIN UP12"/>
    <property type="match status" value="1"/>
</dbReference>
<evidence type="ECO:0000313" key="4">
    <source>
        <dbReference type="Proteomes" id="UP001365846"/>
    </source>
</evidence>
<evidence type="ECO:0000259" key="2">
    <source>
        <dbReference type="Pfam" id="PF00582"/>
    </source>
</evidence>
<name>A0ABU8VHM4_9BURK</name>
<dbReference type="InterPro" id="IPR006015">
    <property type="entry name" value="Universal_stress_UspA"/>
</dbReference>
<dbReference type="Gene3D" id="3.40.50.620">
    <property type="entry name" value="HUPs"/>
    <property type="match status" value="1"/>
</dbReference>
<accession>A0ABU8VHM4</accession>
<proteinExistence type="inferred from homology"/>
<dbReference type="InterPro" id="IPR006016">
    <property type="entry name" value="UspA"/>
</dbReference>
<dbReference type="EMBL" id="JBBKZU010000008">
    <property type="protein sequence ID" value="MEJ8813165.1"/>
    <property type="molecule type" value="Genomic_DNA"/>
</dbReference>
<dbReference type="CDD" id="cd00293">
    <property type="entry name" value="USP-like"/>
    <property type="match status" value="1"/>
</dbReference>
<gene>
    <name evidence="3" type="ORF">WKW77_18915</name>
</gene>
<dbReference type="Pfam" id="PF00582">
    <property type="entry name" value="Usp"/>
    <property type="match status" value="1"/>
</dbReference>
<dbReference type="InterPro" id="IPR014729">
    <property type="entry name" value="Rossmann-like_a/b/a_fold"/>
</dbReference>
<dbReference type="Proteomes" id="UP001365846">
    <property type="component" value="Unassembled WGS sequence"/>
</dbReference>
<organism evidence="3 4">
    <name type="scientific">Variovorax ureilyticus</name>
    <dbReference type="NCBI Taxonomy" id="1836198"/>
    <lineage>
        <taxon>Bacteria</taxon>
        <taxon>Pseudomonadati</taxon>
        <taxon>Pseudomonadota</taxon>
        <taxon>Betaproteobacteria</taxon>
        <taxon>Burkholderiales</taxon>
        <taxon>Comamonadaceae</taxon>
        <taxon>Variovorax</taxon>
    </lineage>
</organism>
<protein>
    <submittedName>
        <fullName evidence="3">Universal stress protein</fullName>
    </submittedName>
</protein>
<reference evidence="3 4" key="1">
    <citation type="submission" date="2024-03" db="EMBL/GenBank/DDBJ databases">
        <title>Novel species of the genus Variovorax.</title>
        <authorList>
            <person name="Liu Q."/>
            <person name="Xin Y.-H."/>
        </authorList>
    </citation>
    <scope>NUCLEOTIDE SEQUENCE [LARGE SCALE GENOMIC DNA]</scope>
    <source>
        <strain evidence="3 4">KACC 18899</strain>
    </source>
</reference>
<comment type="similarity">
    <text evidence="1">Belongs to the universal stress protein A family.</text>
</comment>
<dbReference type="PRINTS" id="PR01438">
    <property type="entry name" value="UNVRSLSTRESS"/>
</dbReference>
<sequence>MFQQILVPVDGSQTSMQGLDQAIAVAKLANGRLRLIHVVDELSAAMAMDAYSSYAGDWTGLLRETGAKLLAECRQKVEAAGITVDTVLRDTFEGPVHDIVIKEASSWPADLIVLGTHGRRGAKRLFLGSSAEQILRSASTPVLLVRAPEQPADGEAAPVAEREPFRVHLPSGALAIE</sequence>
<keyword evidence="4" id="KW-1185">Reference proteome</keyword>
<comment type="caution">
    <text evidence="3">The sequence shown here is derived from an EMBL/GenBank/DDBJ whole genome shotgun (WGS) entry which is preliminary data.</text>
</comment>
<dbReference type="RefSeq" id="WP_340358412.1">
    <property type="nucleotide sequence ID" value="NZ_JBBKZU010000008.1"/>
</dbReference>
<evidence type="ECO:0000313" key="3">
    <source>
        <dbReference type="EMBL" id="MEJ8813165.1"/>
    </source>
</evidence>